<dbReference type="EMBL" id="DTMM01000087">
    <property type="protein sequence ID" value="HFT93198.1"/>
    <property type="molecule type" value="Genomic_DNA"/>
</dbReference>
<comment type="caution">
    <text evidence="1">The sequence shown here is derived from an EMBL/GenBank/DDBJ whole genome shotgun (WGS) entry which is preliminary data.</text>
</comment>
<organism evidence="1">
    <name type="scientific">Leptospirillum ferriphilum</name>
    <dbReference type="NCBI Taxonomy" id="178606"/>
    <lineage>
        <taxon>Bacteria</taxon>
        <taxon>Pseudomonadati</taxon>
        <taxon>Nitrospirota</taxon>
        <taxon>Nitrospiria</taxon>
        <taxon>Nitrospirales</taxon>
        <taxon>Nitrospiraceae</taxon>
        <taxon>Leptospirillum</taxon>
    </lineage>
</organism>
<name>A0A7C3LXE8_9BACT</name>
<reference evidence="1" key="1">
    <citation type="journal article" date="2020" name="mSystems">
        <title>Genome- and Community-Level Interaction Insights into Carbon Utilization and Element Cycling Functions of Hydrothermarchaeota in Hydrothermal Sediment.</title>
        <authorList>
            <person name="Zhou Z."/>
            <person name="Liu Y."/>
            <person name="Xu W."/>
            <person name="Pan J."/>
            <person name="Luo Z.H."/>
            <person name="Li M."/>
        </authorList>
    </citation>
    <scope>NUCLEOTIDE SEQUENCE [LARGE SCALE GENOMIC DNA]</scope>
    <source>
        <strain evidence="1">SpSt-902</strain>
    </source>
</reference>
<sequence length="258" mass="28911">MKKGTFFKRAWASSVQTTDFSDSGVPPSGISRSPPRIIRYETRPGILPEAPARCPKGCLDGRPGVLCHTVQEKLKQSARFAPGEVVGFTKLGPLTRALALQWASKEDLLLATMRKEWARCFPGPVSIHSLPWSYGQNILVIAVDTPLHRKEFSFLEPQFRHAIKQIFPEIPDFVIRFRVQPKTFQQTATPPETGPLPERKMAAIEQQAREIANSISDNDRREAAFRFVLVCLIRGKALRLGPQVPAIDKTLSTKLFQP</sequence>
<accession>A0A7C3LXE8</accession>
<gene>
    <name evidence="1" type="ORF">ENX03_04540</name>
</gene>
<proteinExistence type="predicted"/>
<evidence type="ECO:0000313" key="1">
    <source>
        <dbReference type="EMBL" id="HFT93198.1"/>
    </source>
</evidence>
<dbReference type="AlphaFoldDB" id="A0A7C3LXE8"/>
<protein>
    <submittedName>
        <fullName evidence="1">DUF721 domain-containing protein</fullName>
    </submittedName>
</protein>